<evidence type="ECO:0000256" key="1">
    <source>
        <dbReference type="ARBA" id="ARBA00023172"/>
    </source>
</evidence>
<dbReference type="SUPFAM" id="SSF56349">
    <property type="entry name" value="DNA breaking-rejoining enzymes"/>
    <property type="match status" value="1"/>
</dbReference>
<name>A0ABV4P5X0_9GAMM</name>
<comment type="caution">
    <text evidence="3">The sequence shown here is derived from an EMBL/GenBank/DDBJ whole genome shotgun (WGS) entry which is preliminary data.</text>
</comment>
<dbReference type="Gene3D" id="1.10.443.10">
    <property type="entry name" value="Intergrase catalytic core"/>
    <property type="match status" value="1"/>
</dbReference>
<reference evidence="3 4" key="1">
    <citation type="submission" date="2024-08" db="EMBL/GenBank/DDBJ databases">
        <authorList>
            <person name="Ishaq N."/>
        </authorList>
    </citation>
    <scope>NUCLEOTIDE SEQUENCE [LARGE SCALE GENOMIC DNA]</scope>
    <source>
        <strain evidence="3 4">DSM 18651</strain>
    </source>
</reference>
<evidence type="ECO:0000259" key="2">
    <source>
        <dbReference type="Pfam" id="PF00589"/>
    </source>
</evidence>
<protein>
    <submittedName>
        <fullName evidence="3">Tyrosine-type recombinase/integrase</fullName>
    </submittedName>
</protein>
<dbReference type="InterPro" id="IPR013762">
    <property type="entry name" value="Integrase-like_cat_sf"/>
</dbReference>
<feature type="domain" description="Tyr recombinase" evidence="2">
    <location>
        <begin position="38"/>
        <end position="184"/>
    </location>
</feature>
<evidence type="ECO:0000313" key="4">
    <source>
        <dbReference type="Proteomes" id="UP001569428"/>
    </source>
</evidence>
<dbReference type="InterPro" id="IPR011010">
    <property type="entry name" value="DNA_brk_join_enz"/>
</dbReference>
<dbReference type="Proteomes" id="UP001569428">
    <property type="component" value="Unassembled WGS sequence"/>
</dbReference>
<keyword evidence="4" id="KW-1185">Reference proteome</keyword>
<sequence>MSIDDPTKAVKPLKEKQGGRYVEDSENLAFYTWLESRGHTAHAAAIEIAYLCAAQQQDVLALKRQDITEKGLLICQQKTGKKQLKLWTERLHDAVELALKSNTSSRSQSMYLIRGRTGQRFTRDGFNSTWSREQRAANEAGALPARFRFHDLKIKGISDFEGDKQEFSGHKTRSMMERYNHTADRVASLNKARIKGKRDTPKDTG</sequence>
<organism evidence="3 4">
    <name type="scientific">Microbulbifer epialgicus</name>
    <dbReference type="NCBI Taxonomy" id="393907"/>
    <lineage>
        <taxon>Bacteria</taxon>
        <taxon>Pseudomonadati</taxon>
        <taxon>Pseudomonadota</taxon>
        <taxon>Gammaproteobacteria</taxon>
        <taxon>Cellvibrionales</taxon>
        <taxon>Microbulbiferaceae</taxon>
        <taxon>Microbulbifer</taxon>
    </lineage>
</organism>
<dbReference type="Pfam" id="PF00589">
    <property type="entry name" value="Phage_integrase"/>
    <property type="match status" value="1"/>
</dbReference>
<evidence type="ECO:0000313" key="3">
    <source>
        <dbReference type="EMBL" id="MFA0813758.1"/>
    </source>
</evidence>
<accession>A0ABV4P5X0</accession>
<proteinExistence type="predicted"/>
<dbReference type="InterPro" id="IPR002104">
    <property type="entry name" value="Integrase_catalytic"/>
</dbReference>
<keyword evidence="1" id="KW-0233">DNA recombination</keyword>
<dbReference type="EMBL" id="JBGMEK010000134">
    <property type="protein sequence ID" value="MFA0813758.1"/>
    <property type="molecule type" value="Genomic_DNA"/>
</dbReference>
<gene>
    <name evidence="3" type="ORF">ACCI49_22995</name>
</gene>
<dbReference type="RefSeq" id="WP_371841569.1">
    <property type="nucleotide sequence ID" value="NZ_JBGMEK010000134.1"/>
</dbReference>